<evidence type="ECO:0000313" key="4">
    <source>
        <dbReference type="Proteomes" id="UP000305539"/>
    </source>
</evidence>
<evidence type="ECO:0000259" key="1">
    <source>
        <dbReference type="Pfam" id="PF10000"/>
    </source>
</evidence>
<dbReference type="Pfam" id="PF10000">
    <property type="entry name" value="ACT_3"/>
    <property type="match status" value="1"/>
</dbReference>
<feature type="domain" description="CASTOR ACT" evidence="2">
    <location>
        <begin position="71"/>
        <end position="124"/>
    </location>
</feature>
<dbReference type="RefSeq" id="WP_136896811.1">
    <property type="nucleotide sequence ID" value="NZ_SWJE01000010.1"/>
</dbReference>
<feature type="domain" description="DUF2241" evidence="1">
    <location>
        <begin position="5"/>
        <end position="69"/>
    </location>
</feature>
<accession>A0A4U1I1B7</accession>
<name>A0A4U1I1B7_9BURK</name>
<keyword evidence="4" id="KW-1185">Reference proteome</keyword>
<protein>
    <submittedName>
        <fullName evidence="3">ACT domain-containing protein</fullName>
    </submittedName>
</protein>
<organism evidence="3 4">
    <name type="scientific">Trinickia terrae</name>
    <dbReference type="NCBI Taxonomy" id="2571161"/>
    <lineage>
        <taxon>Bacteria</taxon>
        <taxon>Pseudomonadati</taxon>
        <taxon>Pseudomonadota</taxon>
        <taxon>Betaproteobacteria</taxon>
        <taxon>Burkholderiales</taxon>
        <taxon>Burkholderiaceae</taxon>
        <taxon>Trinickia</taxon>
    </lineage>
</organism>
<proteinExistence type="predicted"/>
<dbReference type="InterPro" id="IPR018717">
    <property type="entry name" value="DUF2241"/>
</dbReference>
<dbReference type="Pfam" id="PF13840">
    <property type="entry name" value="ACT_7"/>
    <property type="match status" value="1"/>
</dbReference>
<dbReference type="EMBL" id="SWJE01000010">
    <property type="protein sequence ID" value="TKC86918.1"/>
    <property type="molecule type" value="Genomic_DNA"/>
</dbReference>
<dbReference type="OrthoDB" id="517867at2"/>
<dbReference type="Proteomes" id="UP000305539">
    <property type="component" value="Unassembled WGS sequence"/>
</dbReference>
<dbReference type="PANTHER" id="PTHR39199:SF1">
    <property type="entry name" value="BLR5128 PROTEIN"/>
    <property type="match status" value="1"/>
</dbReference>
<evidence type="ECO:0000313" key="3">
    <source>
        <dbReference type="EMBL" id="TKC86918.1"/>
    </source>
</evidence>
<dbReference type="PANTHER" id="PTHR39199">
    <property type="entry name" value="BLR5128 PROTEIN"/>
    <property type="match status" value="1"/>
</dbReference>
<sequence length="142" mass="15044">MNQPIGNLTELLASMHPELNEGVYVYTSVPLDADISQLAPLATFREREGLTLVVDEAAALSAGLQPLFRAAWITLTVHSDLQAVGLTAAFAKALGDAGISCNVVAAAFHDHIFVPVESAQRALAQLLLLQQRAQQGCASSHL</sequence>
<dbReference type="Gene3D" id="3.30.2130.10">
    <property type="entry name" value="VC0802-like"/>
    <property type="match status" value="1"/>
</dbReference>
<evidence type="ECO:0000259" key="2">
    <source>
        <dbReference type="Pfam" id="PF13840"/>
    </source>
</evidence>
<dbReference type="AlphaFoldDB" id="A0A4U1I1B7"/>
<dbReference type="InterPro" id="IPR045865">
    <property type="entry name" value="ACT-like_dom_sf"/>
</dbReference>
<reference evidence="3 4" key="1">
    <citation type="submission" date="2019-04" db="EMBL/GenBank/DDBJ databases">
        <title>Trinickia sp. 7GSK02, isolated from subtropical forest soil.</title>
        <authorList>
            <person name="Gao Z.-H."/>
            <person name="Qiu L.-H."/>
        </authorList>
    </citation>
    <scope>NUCLEOTIDE SEQUENCE [LARGE SCALE GENOMIC DNA]</scope>
    <source>
        <strain evidence="3 4">7GSK02</strain>
    </source>
</reference>
<gene>
    <name evidence="3" type="ORF">FAZ69_20045</name>
</gene>
<comment type="caution">
    <text evidence="3">The sequence shown here is derived from an EMBL/GenBank/DDBJ whole genome shotgun (WGS) entry which is preliminary data.</text>
</comment>
<dbReference type="InterPro" id="IPR027795">
    <property type="entry name" value="CASTOR_ACT_dom"/>
</dbReference>
<dbReference type="SUPFAM" id="SSF55021">
    <property type="entry name" value="ACT-like"/>
    <property type="match status" value="2"/>
</dbReference>